<organism evidence="2 3">
    <name type="scientific">Orchesella cincta</name>
    <name type="common">Springtail</name>
    <name type="synonym">Podura cincta</name>
    <dbReference type="NCBI Taxonomy" id="48709"/>
    <lineage>
        <taxon>Eukaryota</taxon>
        <taxon>Metazoa</taxon>
        <taxon>Ecdysozoa</taxon>
        <taxon>Arthropoda</taxon>
        <taxon>Hexapoda</taxon>
        <taxon>Collembola</taxon>
        <taxon>Entomobryomorpha</taxon>
        <taxon>Entomobryoidea</taxon>
        <taxon>Orchesellidae</taxon>
        <taxon>Orchesellinae</taxon>
        <taxon>Orchesella</taxon>
    </lineage>
</organism>
<protein>
    <submittedName>
        <fullName evidence="2">Uncharacterized protein</fullName>
    </submittedName>
</protein>
<feature type="compositionally biased region" description="Basic and acidic residues" evidence="1">
    <location>
        <begin position="206"/>
        <end position="229"/>
    </location>
</feature>
<dbReference type="AlphaFoldDB" id="A0A1D2MTH8"/>
<dbReference type="Proteomes" id="UP000094527">
    <property type="component" value="Unassembled WGS sequence"/>
</dbReference>
<keyword evidence="3" id="KW-1185">Reference proteome</keyword>
<proteinExistence type="predicted"/>
<feature type="non-terminal residue" evidence="2">
    <location>
        <position position="1"/>
    </location>
</feature>
<dbReference type="EMBL" id="LJIJ01000541">
    <property type="protein sequence ID" value="ODM96410.1"/>
    <property type="molecule type" value="Genomic_DNA"/>
</dbReference>
<evidence type="ECO:0000256" key="1">
    <source>
        <dbReference type="SAM" id="MobiDB-lite"/>
    </source>
</evidence>
<evidence type="ECO:0000313" key="2">
    <source>
        <dbReference type="EMBL" id="ODM96410.1"/>
    </source>
</evidence>
<accession>A0A1D2MTH8</accession>
<name>A0A1D2MTH8_ORCCI</name>
<comment type="caution">
    <text evidence="2">The sequence shown here is derived from an EMBL/GenBank/DDBJ whole genome shotgun (WGS) entry which is preliminary data.</text>
</comment>
<feature type="region of interest" description="Disordered" evidence="1">
    <location>
        <begin position="1"/>
        <end position="24"/>
    </location>
</feature>
<reference evidence="2 3" key="1">
    <citation type="journal article" date="2016" name="Genome Biol. Evol.">
        <title>Gene Family Evolution Reflects Adaptation to Soil Environmental Stressors in the Genome of the Collembolan Orchesella cincta.</title>
        <authorList>
            <person name="Faddeeva-Vakhrusheva A."/>
            <person name="Derks M.F."/>
            <person name="Anvar S.Y."/>
            <person name="Agamennone V."/>
            <person name="Suring W."/>
            <person name="Smit S."/>
            <person name="van Straalen N.M."/>
            <person name="Roelofs D."/>
        </authorList>
    </citation>
    <scope>NUCLEOTIDE SEQUENCE [LARGE SCALE GENOMIC DNA]</scope>
    <source>
        <tissue evidence="2">Mixed pool</tissue>
    </source>
</reference>
<sequence>GDENSSSSDSGCETDEAAGSIDIYTDEDIDDVSPVLVSYKSQSNSLESIPIVVGTQIIRAGNFKTNNRSADDDKQLKTTLNISFDGLEMVAVLDEREYGDNVIQCGFCSFNSPIPSKGCGAFIDRVVAMMDVDHHCKIKHPLAYCASKASKQGSLPKPQPKGKVNKEMSKMIRPPVKSGRPRGRPPKSKKDDENRKILPSPISRCSEQRRPDGEKKATFSRLANDDAKKSTNPISYGGFGVSIEEKVKLFGRRKI</sequence>
<feature type="region of interest" description="Disordered" evidence="1">
    <location>
        <begin position="149"/>
        <end position="234"/>
    </location>
</feature>
<evidence type="ECO:0000313" key="3">
    <source>
        <dbReference type="Proteomes" id="UP000094527"/>
    </source>
</evidence>
<feature type="compositionally biased region" description="Polar residues" evidence="1">
    <location>
        <begin position="1"/>
        <end position="11"/>
    </location>
</feature>
<gene>
    <name evidence="2" type="ORF">Ocin01_10269</name>
</gene>